<comment type="caution">
    <text evidence="2">The sequence shown here is derived from an EMBL/GenBank/DDBJ whole genome shotgun (WGS) entry which is preliminary data.</text>
</comment>
<evidence type="ECO:0000313" key="2">
    <source>
        <dbReference type="EMBL" id="GGJ85099.1"/>
    </source>
</evidence>
<dbReference type="EMBL" id="BMMD01000013">
    <property type="protein sequence ID" value="GGJ85099.1"/>
    <property type="molecule type" value="Genomic_DNA"/>
</dbReference>
<sequence>MNIKKSRATAVAALSSALVLAATPAMAAVASPYVTDFTGVTIDTTAAASNSDWRMTGPFDAMITAGDDPALRISNVVTSGSFGDQLFSPTLEVPATETGPAHTFTASFVLEPVELQPGLRVTVSPDNGQGGRGGFLAIEHTADGIDLVSQGSYFDEAGELQWDVKTVATGLDASEAHTVKLKLIKKPDTKKSTNNDVFSVHVDGKPVKNTTFEAYYDATGEETYQTDTLLFRLSGAAQPQLVDGDGMLIDDVTIATS</sequence>
<evidence type="ECO:0000256" key="1">
    <source>
        <dbReference type="SAM" id="SignalP"/>
    </source>
</evidence>
<feature type="chain" id="PRO_5037839161" evidence="1">
    <location>
        <begin position="28"/>
        <end position="257"/>
    </location>
</feature>
<reference evidence="2" key="2">
    <citation type="submission" date="2020-09" db="EMBL/GenBank/DDBJ databases">
        <authorList>
            <person name="Sun Q."/>
            <person name="Zhou Y."/>
        </authorList>
    </citation>
    <scope>NUCLEOTIDE SEQUENCE</scope>
    <source>
        <strain evidence="2">CGMCC 1.8984</strain>
    </source>
</reference>
<keyword evidence="3" id="KW-1185">Reference proteome</keyword>
<dbReference type="Proteomes" id="UP000636956">
    <property type="component" value="Unassembled WGS sequence"/>
</dbReference>
<protein>
    <submittedName>
        <fullName evidence="2">Uncharacterized protein</fullName>
    </submittedName>
</protein>
<reference evidence="2" key="1">
    <citation type="journal article" date="2014" name="Int. J. Syst. Evol. Microbiol.">
        <title>Complete genome sequence of Corynebacterium casei LMG S-19264T (=DSM 44701T), isolated from a smear-ripened cheese.</title>
        <authorList>
            <consortium name="US DOE Joint Genome Institute (JGI-PGF)"/>
            <person name="Walter F."/>
            <person name="Albersmeier A."/>
            <person name="Kalinowski J."/>
            <person name="Ruckert C."/>
        </authorList>
    </citation>
    <scope>NUCLEOTIDE SEQUENCE</scope>
    <source>
        <strain evidence="2">CGMCC 1.8984</strain>
    </source>
</reference>
<keyword evidence="1" id="KW-0732">Signal</keyword>
<proteinExistence type="predicted"/>
<gene>
    <name evidence="2" type="ORF">GCM10011372_24270</name>
</gene>
<feature type="signal peptide" evidence="1">
    <location>
        <begin position="1"/>
        <end position="27"/>
    </location>
</feature>
<organism evidence="2 3">
    <name type="scientific">Agromyces bauzanensis</name>
    <dbReference type="NCBI Taxonomy" id="1308924"/>
    <lineage>
        <taxon>Bacteria</taxon>
        <taxon>Bacillati</taxon>
        <taxon>Actinomycetota</taxon>
        <taxon>Actinomycetes</taxon>
        <taxon>Micrococcales</taxon>
        <taxon>Microbacteriaceae</taxon>
        <taxon>Agromyces</taxon>
    </lineage>
</organism>
<dbReference type="AlphaFoldDB" id="A0A917PNA1"/>
<accession>A0A917PNA1</accession>
<name>A0A917PNA1_9MICO</name>
<evidence type="ECO:0000313" key="3">
    <source>
        <dbReference type="Proteomes" id="UP000636956"/>
    </source>
</evidence>